<protein>
    <submittedName>
        <fullName evidence="6">AraC family transcriptional regulator</fullName>
    </submittedName>
</protein>
<dbReference type="EMBL" id="BAAAEM010000002">
    <property type="protein sequence ID" value="GAA0467699.1"/>
    <property type="molecule type" value="Genomic_DNA"/>
</dbReference>
<dbReference type="PANTHER" id="PTHR43280:SF29">
    <property type="entry name" value="ARAC-FAMILY TRANSCRIPTIONAL REGULATOR"/>
    <property type="match status" value="1"/>
</dbReference>
<proteinExistence type="predicted"/>
<keyword evidence="4" id="KW-0812">Transmembrane</keyword>
<dbReference type="SUPFAM" id="SSF46689">
    <property type="entry name" value="Homeodomain-like"/>
    <property type="match status" value="1"/>
</dbReference>
<dbReference type="SMART" id="SM00342">
    <property type="entry name" value="HTH_ARAC"/>
    <property type="match status" value="1"/>
</dbReference>
<dbReference type="Gene3D" id="1.10.10.60">
    <property type="entry name" value="Homeodomain-like"/>
    <property type="match status" value="1"/>
</dbReference>
<keyword evidence="4" id="KW-0472">Membrane</keyword>
<feature type="transmembrane region" description="Helical" evidence="4">
    <location>
        <begin position="147"/>
        <end position="169"/>
    </location>
</feature>
<keyword evidence="2" id="KW-0238">DNA-binding</keyword>
<feature type="transmembrane region" description="Helical" evidence="4">
    <location>
        <begin position="58"/>
        <end position="77"/>
    </location>
</feature>
<reference evidence="6 7" key="1">
    <citation type="journal article" date="2019" name="Int. J. Syst. Evol. Microbiol.">
        <title>The Global Catalogue of Microorganisms (GCM) 10K type strain sequencing project: providing services to taxonomists for standard genome sequencing and annotation.</title>
        <authorList>
            <consortium name="The Broad Institute Genomics Platform"/>
            <consortium name="The Broad Institute Genome Sequencing Center for Infectious Disease"/>
            <person name="Wu L."/>
            <person name="Ma J."/>
        </authorList>
    </citation>
    <scope>NUCLEOTIDE SEQUENCE [LARGE SCALE GENOMIC DNA]</scope>
    <source>
        <strain evidence="6 7">JCM 14162</strain>
    </source>
</reference>
<evidence type="ECO:0000256" key="4">
    <source>
        <dbReference type="SAM" id="Phobius"/>
    </source>
</evidence>
<dbReference type="RefSeq" id="WP_229953900.1">
    <property type="nucleotide sequence ID" value="NZ_BAAAEM010000002.1"/>
</dbReference>
<evidence type="ECO:0000256" key="2">
    <source>
        <dbReference type="ARBA" id="ARBA00023125"/>
    </source>
</evidence>
<dbReference type="InterPro" id="IPR020449">
    <property type="entry name" value="Tscrpt_reg_AraC-type_HTH"/>
</dbReference>
<dbReference type="Proteomes" id="UP001500713">
    <property type="component" value="Unassembled WGS sequence"/>
</dbReference>
<dbReference type="Pfam" id="PF12833">
    <property type="entry name" value="HTH_18"/>
    <property type="match status" value="1"/>
</dbReference>
<evidence type="ECO:0000259" key="5">
    <source>
        <dbReference type="PROSITE" id="PS01124"/>
    </source>
</evidence>
<keyword evidence="4" id="KW-1133">Transmembrane helix</keyword>
<dbReference type="InterPro" id="IPR009057">
    <property type="entry name" value="Homeodomain-like_sf"/>
</dbReference>
<keyword evidence="7" id="KW-1185">Reference proteome</keyword>
<feature type="transmembrane region" description="Helical" evidence="4">
    <location>
        <begin position="28"/>
        <end position="46"/>
    </location>
</feature>
<dbReference type="PROSITE" id="PS00041">
    <property type="entry name" value="HTH_ARAC_FAMILY_1"/>
    <property type="match status" value="1"/>
</dbReference>
<keyword evidence="1" id="KW-0805">Transcription regulation</keyword>
<evidence type="ECO:0000256" key="1">
    <source>
        <dbReference type="ARBA" id="ARBA00023015"/>
    </source>
</evidence>
<name>A0ABN1A512_9SPHN</name>
<feature type="transmembrane region" description="Helical" evidence="4">
    <location>
        <begin position="181"/>
        <end position="199"/>
    </location>
</feature>
<dbReference type="PROSITE" id="PS01124">
    <property type="entry name" value="HTH_ARAC_FAMILY_2"/>
    <property type="match status" value="1"/>
</dbReference>
<accession>A0ABN1A512</accession>
<evidence type="ECO:0000313" key="7">
    <source>
        <dbReference type="Proteomes" id="UP001500713"/>
    </source>
</evidence>
<organism evidence="6 7">
    <name type="scientific">Parasphingorhabdus litoris</name>
    <dbReference type="NCBI Taxonomy" id="394733"/>
    <lineage>
        <taxon>Bacteria</taxon>
        <taxon>Pseudomonadati</taxon>
        <taxon>Pseudomonadota</taxon>
        <taxon>Alphaproteobacteria</taxon>
        <taxon>Sphingomonadales</taxon>
        <taxon>Sphingomonadaceae</taxon>
        <taxon>Parasphingorhabdus</taxon>
    </lineage>
</organism>
<evidence type="ECO:0000313" key="6">
    <source>
        <dbReference type="EMBL" id="GAA0467699.1"/>
    </source>
</evidence>
<feature type="transmembrane region" description="Helical" evidence="4">
    <location>
        <begin position="6"/>
        <end position="23"/>
    </location>
</feature>
<comment type="caution">
    <text evidence="6">The sequence shown here is derived from an EMBL/GenBank/DDBJ whole genome shotgun (WGS) entry which is preliminary data.</text>
</comment>
<keyword evidence="3" id="KW-0804">Transcription</keyword>
<dbReference type="PANTHER" id="PTHR43280">
    <property type="entry name" value="ARAC-FAMILY TRANSCRIPTIONAL REGULATOR"/>
    <property type="match status" value="1"/>
</dbReference>
<dbReference type="InterPro" id="IPR018060">
    <property type="entry name" value="HTH_AraC"/>
</dbReference>
<gene>
    <name evidence="6" type="ORF">GCM10009096_05650</name>
</gene>
<sequence>MVDTILRLLTMGGQIMIVGVLLTSKTRLGLKISLLGVLISSMAYLINSSITLAPPLPWRRAIDFLSVSTTVWAWIFAHQLFERRIAKALLIAVPILLALLWIMAVTVPGIRWFTFYAIRFLSLALVAHLIIIALTGRADDLIEKRRLIRMFLPIFVGLEVGGVLTYELFFGPTDNIPGVSAVNAMLILILVLGAGMAVLTADGDLFAKPVTNQPQARPFLNLSPSETVLHDKLIAAMEEGQYRTPSLTIATLAAQLDTQEHRLRALINKQLGHRNFSSFLNGYRIAEAKEKLADRAHVDLPILTIAMDLGYGSLAPFNRAFRSETGQTPSDFRKEAIDQN</sequence>
<feature type="transmembrane region" description="Helical" evidence="4">
    <location>
        <begin position="116"/>
        <end position="135"/>
    </location>
</feature>
<dbReference type="InterPro" id="IPR018062">
    <property type="entry name" value="HTH_AraC-typ_CS"/>
</dbReference>
<evidence type="ECO:0000256" key="3">
    <source>
        <dbReference type="ARBA" id="ARBA00023163"/>
    </source>
</evidence>
<feature type="domain" description="HTH araC/xylS-type" evidence="5">
    <location>
        <begin position="231"/>
        <end position="335"/>
    </location>
</feature>
<feature type="transmembrane region" description="Helical" evidence="4">
    <location>
        <begin position="89"/>
        <end position="110"/>
    </location>
</feature>
<dbReference type="PRINTS" id="PR00032">
    <property type="entry name" value="HTHARAC"/>
</dbReference>